<dbReference type="PANTHER" id="PTHR41373:SF1">
    <property type="entry name" value="PHOSPHATIDYLGLYCEROL LYSYLTRANSFERASE C-TERMINAL DOMAIN-CONTAINING PROTEIN"/>
    <property type="match status" value="1"/>
</dbReference>
<dbReference type="Pfam" id="PF03692">
    <property type="entry name" value="CxxCxxCC"/>
    <property type="match status" value="1"/>
</dbReference>
<protein>
    <recommendedName>
        <fullName evidence="1">Phosphatidylglycerol lysyltransferase C-terminal domain-containing protein</fullName>
    </recommendedName>
</protein>
<accession>A0A7S8FGV7</accession>
<dbReference type="Proteomes" id="UP000593737">
    <property type="component" value="Chromosome"/>
</dbReference>
<dbReference type="AlphaFoldDB" id="A0A7S8FGV7"/>
<name>A0A7S8FGV7_9BACT</name>
<dbReference type="Pfam" id="PF09924">
    <property type="entry name" value="LPG_synthase_C"/>
    <property type="match status" value="1"/>
</dbReference>
<dbReference type="KEGG" id="nkf:Nkreftii_003346"/>
<dbReference type="InterPro" id="IPR016181">
    <property type="entry name" value="Acyl_CoA_acyltransferase"/>
</dbReference>
<dbReference type="SUPFAM" id="SSF55729">
    <property type="entry name" value="Acyl-CoA N-acyltransferases (Nat)"/>
    <property type="match status" value="2"/>
</dbReference>
<dbReference type="InterPro" id="IPR024320">
    <property type="entry name" value="LPG_synthase_C"/>
</dbReference>
<evidence type="ECO:0000313" key="2">
    <source>
        <dbReference type="EMBL" id="QPD05572.1"/>
    </source>
</evidence>
<evidence type="ECO:0000313" key="3">
    <source>
        <dbReference type="Proteomes" id="UP000593737"/>
    </source>
</evidence>
<organism evidence="2 3">
    <name type="scientific">Candidatus Nitrospira kreftii</name>
    <dbReference type="NCBI Taxonomy" id="2652173"/>
    <lineage>
        <taxon>Bacteria</taxon>
        <taxon>Pseudomonadati</taxon>
        <taxon>Nitrospirota</taxon>
        <taxon>Nitrospiria</taxon>
        <taxon>Nitrospirales</taxon>
        <taxon>Nitrospiraceae</taxon>
        <taxon>Nitrospira</taxon>
    </lineage>
</organism>
<evidence type="ECO:0000259" key="1">
    <source>
        <dbReference type="Pfam" id="PF09924"/>
    </source>
</evidence>
<dbReference type="EMBL" id="CP047423">
    <property type="protein sequence ID" value="QPD05572.1"/>
    <property type="molecule type" value="Genomic_DNA"/>
</dbReference>
<gene>
    <name evidence="2" type="ORF">Nkreftii_003346</name>
</gene>
<proteinExistence type="predicted"/>
<dbReference type="InterPro" id="IPR005358">
    <property type="entry name" value="Puta_zinc/iron-chelating_dom"/>
</dbReference>
<dbReference type="Gene3D" id="3.40.630.30">
    <property type="match status" value="2"/>
</dbReference>
<dbReference type="InterPro" id="IPR016732">
    <property type="entry name" value="UCP018688"/>
</dbReference>
<dbReference type="PANTHER" id="PTHR41373">
    <property type="entry name" value="DUF2156 DOMAIN-CONTAINING PROTEIN"/>
    <property type="match status" value="1"/>
</dbReference>
<sequence length="516" mass="58085">MSENGGFLATFLHASYDWDPMDLMTVDSEPMMRALPQLVPDSACVRCDVCCRFPEADSFLRPYFTDHEIADAVTHGVAESFFPDKSGSQVNLVESPIGEGYVCPAFDSTSGRCGIYNVRPLDCQLYPLALMWDASGKEVLLGWDTKCPFMREEPPGTIRTYANHVANTLESDALVEKIVAHPRLIGRFQDDVIVVKPLPHLTARLAPRRADPRLRPLAVSDAPYFRQLIEQSHTLSSDTPAAFAFPYHYMWTSLLAYRWMEIHDTAFLFAASPDGWFMPLPPLGPGRLERTVDQAFDLMLEWNGVSPVSRIEHVMNSQKGLLPADEYQFQRNEGDYLYSVAALAALAGDHYKSQRALCNRVEREHRITSEPYRPEHHNDCMALYRRWANRKRQGNIDAMGKLLLEDAELAHACVLQEHEQMGVSGTVSRVDNDVAAYTFGYWLTPHTWCILLEVADRAAPGLAQWVFRDTCRIAMSHGAISINAMEDAGLPGLRATKLAYRPTSILDTWTITRVAK</sequence>
<feature type="domain" description="Phosphatidylglycerol lysyltransferase C-terminal" evidence="1">
    <location>
        <begin position="244"/>
        <end position="507"/>
    </location>
</feature>
<reference evidence="2 3" key="1">
    <citation type="journal article" date="2020" name="ISME J.">
        <title>Enrichment and physiological characterization of a novel comammox Nitrospira indicates ammonium inhibition of complete nitrification.</title>
        <authorList>
            <person name="Sakoula D."/>
            <person name="Koch H."/>
            <person name="Frank J."/>
            <person name="Jetten M.S.M."/>
            <person name="van Kessel M.A.H.J."/>
            <person name="Lucker S."/>
        </authorList>
    </citation>
    <scope>NUCLEOTIDE SEQUENCE [LARGE SCALE GENOMIC DNA]</scope>
    <source>
        <strain evidence="2">Comreactor17</strain>
    </source>
</reference>